<organism evidence="2 3">
    <name type="scientific">Anopheles atroparvus</name>
    <name type="common">European mosquito</name>
    <dbReference type="NCBI Taxonomy" id="41427"/>
    <lineage>
        <taxon>Eukaryota</taxon>
        <taxon>Metazoa</taxon>
        <taxon>Ecdysozoa</taxon>
        <taxon>Arthropoda</taxon>
        <taxon>Hexapoda</taxon>
        <taxon>Insecta</taxon>
        <taxon>Pterygota</taxon>
        <taxon>Neoptera</taxon>
        <taxon>Endopterygota</taxon>
        <taxon>Diptera</taxon>
        <taxon>Nematocera</taxon>
        <taxon>Culicoidea</taxon>
        <taxon>Culicidae</taxon>
        <taxon>Anophelinae</taxon>
        <taxon>Anopheles</taxon>
    </lineage>
</organism>
<evidence type="ECO:0000313" key="3">
    <source>
        <dbReference type="Proteomes" id="UP000075880"/>
    </source>
</evidence>
<proteinExistence type="predicted"/>
<keyword evidence="3" id="KW-1185">Reference proteome</keyword>
<evidence type="ECO:0000256" key="1">
    <source>
        <dbReference type="SAM" id="MobiDB-lite"/>
    </source>
</evidence>
<protein>
    <submittedName>
        <fullName evidence="2">Uncharacterized protein</fullName>
    </submittedName>
</protein>
<evidence type="ECO:0000313" key="2">
    <source>
        <dbReference type="EnsemblMetazoa" id="ENSAATROPP011968"/>
    </source>
</evidence>
<dbReference type="Proteomes" id="UP000075880">
    <property type="component" value="Unassembled WGS sequence"/>
</dbReference>
<dbReference type="EnsemblMetazoa" id="ENSAATROPT013168">
    <property type="protein sequence ID" value="ENSAATROPP011968"/>
    <property type="gene ID" value="ENSAATROPG010720"/>
</dbReference>
<reference evidence="2" key="1">
    <citation type="submission" date="2024-04" db="UniProtKB">
        <authorList>
            <consortium name="EnsemblMetazoa"/>
        </authorList>
    </citation>
    <scope>IDENTIFICATION</scope>
    <source>
        <strain evidence="2">EBRO</strain>
    </source>
</reference>
<dbReference type="AlphaFoldDB" id="A0AAG5DMR0"/>
<accession>A0AAG5DMR0</accession>
<feature type="compositionally biased region" description="Basic residues" evidence="1">
    <location>
        <begin position="16"/>
        <end position="36"/>
    </location>
</feature>
<feature type="region of interest" description="Disordered" evidence="1">
    <location>
        <begin position="1"/>
        <end position="36"/>
    </location>
</feature>
<name>A0AAG5DMR0_ANOAO</name>
<sequence>MSTTSRCKTSSETAAARKRSPRKRKVLRKLSKRAKRRIRRMKMTSLEMRATELITNLKIITFNLLCKCSGPYFSNNKSHLRHLSLNTHPLTLYIHKPTHPHNTSDNFVSLSRASSTFFAISQLNNMQKKEACQY</sequence>
<feature type="compositionally biased region" description="Polar residues" evidence="1">
    <location>
        <begin position="1"/>
        <end position="13"/>
    </location>
</feature>